<dbReference type="Proteomes" id="UP001605036">
    <property type="component" value="Unassembled WGS sequence"/>
</dbReference>
<evidence type="ECO:0000313" key="2">
    <source>
        <dbReference type="EMBL" id="KAL2613816.1"/>
    </source>
</evidence>
<gene>
    <name evidence="2" type="ORF">R1flu_025508</name>
</gene>
<evidence type="ECO:0000256" key="1">
    <source>
        <dbReference type="SAM" id="MobiDB-lite"/>
    </source>
</evidence>
<dbReference type="EMBL" id="JBHFFA010000007">
    <property type="protein sequence ID" value="KAL2613816.1"/>
    <property type="molecule type" value="Genomic_DNA"/>
</dbReference>
<accession>A0ABD1Y0X5</accession>
<comment type="caution">
    <text evidence="2">The sequence shown here is derived from an EMBL/GenBank/DDBJ whole genome shotgun (WGS) entry which is preliminary data.</text>
</comment>
<protein>
    <submittedName>
        <fullName evidence="2">Uncharacterized protein</fullName>
    </submittedName>
</protein>
<feature type="region of interest" description="Disordered" evidence="1">
    <location>
        <begin position="44"/>
        <end position="74"/>
    </location>
</feature>
<dbReference type="AlphaFoldDB" id="A0ABD1Y0X5"/>
<organism evidence="2 3">
    <name type="scientific">Riccia fluitans</name>
    <dbReference type="NCBI Taxonomy" id="41844"/>
    <lineage>
        <taxon>Eukaryota</taxon>
        <taxon>Viridiplantae</taxon>
        <taxon>Streptophyta</taxon>
        <taxon>Embryophyta</taxon>
        <taxon>Marchantiophyta</taxon>
        <taxon>Marchantiopsida</taxon>
        <taxon>Marchantiidae</taxon>
        <taxon>Marchantiales</taxon>
        <taxon>Ricciaceae</taxon>
        <taxon>Riccia</taxon>
    </lineage>
</organism>
<sequence>MIAISPRGSPARKCIGVFRVSGVESEIESQSPEYFLARRVLRSSQPGSARRSGRTGGFPELVKQELGRPGPDDSFLQATQITLAPRYIAATGRRRAAGVRAQYRAGIC</sequence>
<proteinExistence type="predicted"/>
<keyword evidence="3" id="KW-1185">Reference proteome</keyword>
<evidence type="ECO:0000313" key="3">
    <source>
        <dbReference type="Proteomes" id="UP001605036"/>
    </source>
</evidence>
<reference evidence="2 3" key="1">
    <citation type="submission" date="2024-09" db="EMBL/GenBank/DDBJ databases">
        <title>Chromosome-scale assembly of Riccia fluitans.</title>
        <authorList>
            <person name="Paukszto L."/>
            <person name="Sawicki J."/>
            <person name="Karawczyk K."/>
            <person name="Piernik-Szablinska J."/>
            <person name="Szczecinska M."/>
            <person name="Mazdziarz M."/>
        </authorList>
    </citation>
    <scope>NUCLEOTIDE SEQUENCE [LARGE SCALE GENOMIC DNA]</scope>
    <source>
        <strain evidence="2">Rf_01</strain>
        <tissue evidence="2">Aerial parts of the thallus</tissue>
    </source>
</reference>
<name>A0ABD1Y0X5_9MARC</name>